<comment type="similarity">
    <text evidence="2">Belongs to the methyl-accepting chemotaxis (MCP) protein family.</text>
</comment>
<dbReference type="EMBL" id="JBHUIW010000030">
    <property type="protein sequence ID" value="MFD2184586.1"/>
    <property type="molecule type" value="Genomic_DNA"/>
</dbReference>
<feature type="transmembrane region" description="Helical" evidence="4">
    <location>
        <begin position="187"/>
        <end position="207"/>
    </location>
</feature>
<dbReference type="Pfam" id="PF12729">
    <property type="entry name" value="4HB_MCP_1"/>
    <property type="match status" value="1"/>
</dbReference>
<dbReference type="RefSeq" id="WP_378479725.1">
    <property type="nucleotide sequence ID" value="NZ_JBHUIW010000030.1"/>
</dbReference>
<evidence type="ECO:0000256" key="2">
    <source>
        <dbReference type="ARBA" id="ARBA00029447"/>
    </source>
</evidence>
<gene>
    <name evidence="6" type="ORF">ACFSOX_20720</name>
</gene>
<dbReference type="SUPFAM" id="SSF158472">
    <property type="entry name" value="HAMP domain-like"/>
    <property type="match status" value="1"/>
</dbReference>
<organism evidence="6 7">
    <name type="scientific">Rhodoplanes azumiensis</name>
    <dbReference type="NCBI Taxonomy" id="1897628"/>
    <lineage>
        <taxon>Bacteria</taxon>
        <taxon>Pseudomonadati</taxon>
        <taxon>Pseudomonadota</taxon>
        <taxon>Alphaproteobacteria</taxon>
        <taxon>Hyphomicrobiales</taxon>
        <taxon>Nitrobacteraceae</taxon>
        <taxon>Rhodoplanes</taxon>
    </lineage>
</organism>
<proteinExistence type="inferred from homology"/>
<keyword evidence="1" id="KW-0145">Chemotaxis</keyword>
<dbReference type="PANTHER" id="PTHR43531">
    <property type="entry name" value="PROTEIN ICFG"/>
    <property type="match status" value="1"/>
</dbReference>
<comment type="caution">
    <text evidence="6">The sequence shown here is derived from an EMBL/GenBank/DDBJ whole genome shotgun (WGS) entry which is preliminary data.</text>
</comment>
<accession>A0ABW5AQX3</accession>
<reference evidence="7" key="1">
    <citation type="journal article" date="2019" name="Int. J. Syst. Evol. Microbiol.">
        <title>The Global Catalogue of Microorganisms (GCM) 10K type strain sequencing project: providing services to taxonomists for standard genome sequencing and annotation.</title>
        <authorList>
            <consortium name="The Broad Institute Genomics Platform"/>
            <consortium name="The Broad Institute Genome Sequencing Center for Infectious Disease"/>
            <person name="Wu L."/>
            <person name="Ma J."/>
        </authorList>
    </citation>
    <scope>NUCLEOTIDE SEQUENCE [LARGE SCALE GENOMIC DNA]</scope>
    <source>
        <strain evidence="7">CGMCC 1.6774</strain>
    </source>
</reference>
<protein>
    <submittedName>
        <fullName evidence="6">HAMP domain-containing protein</fullName>
    </submittedName>
</protein>
<dbReference type="InterPro" id="IPR003660">
    <property type="entry name" value="HAMP_dom"/>
</dbReference>
<dbReference type="Pfam" id="PF00672">
    <property type="entry name" value="HAMP"/>
    <property type="match status" value="1"/>
</dbReference>
<feature type="region of interest" description="Disordered" evidence="3">
    <location>
        <begin position="274"/>
        <end position="303"/>
    </location>
</feature>
<feature type="non-terminal residue" evidence="6">
    <location>
        <position position="303"/>
    </location>
</feature>
<sequence>MRFTIKLKLALAFAVVIVLSGVTAWLGISNLATLDATLTRVVDVPVQRLAFSLEMNTSLVSIVRSEQNMLMAETKDEILRYGNELVQERQALMARIDKADETAAAQYKSIWANNRSLLNQIGALQDKIRGLVDQGARDQARAISTGERRKLTADLQKQFERGADINRGLLEDAKKAANAQYEGARDLMLGVVGVSLLFAAVIAVWMATSISRSLARAGALAQAVAAGDLTRTVDVTSKDEIGDLIGHVNVMVAKLRQVVAEALAAADNVSAGSQELSSSAEELSEGATEQAASAEEASSSMEE</sequence>
<dbReference type="PROSITE" id="PS50885">
    <property type="entry name" value="HAMP"/>
    <property type="match status" value="1"/>
</dbReference>
<keyword evidence="4" id="KW-0812">Transmembrane</keyword>
<dbReference type="InterPro" id="IPR051310">
    <property type="entry name" value="MCP_chemotaxis"/>
</dbReference>
<dbReference type="PANTHER" id="PTHR43531:SF11">
    <property type="entry name" value="METHYL-ACCEPTING CHEMOTAXIS PROTEIN 3"/>
    <property type="match status" value="1"/>
</dbReference>
<feature type="domain" description="HAMP" evidence="5">
    <location>
        <begin position="208"/>
        <end position="260"/>
    </location>
</feature>
<name>A0ABW5AQX3_9BRAD</name>
<dbReference type="InterPro" id="IPR024478">
    <property type="entry name" value="HlyB_4HB_MCP"/>
</dbReference>
<evidence type="ECO:0000259" key="5">
    <source>
        <dbReference type="PROSITE" id="PS50885"/>
    </source>
</evidence>
<dbReference type="CDD" id="cd06225">
    <property type="entry name" value="HAMP"/>
    <property type="match status" value="1"/>
</dbReference>
<evidence type="ECO:0000313" key="6">
    <source>
        <dbReference type="EMBL" id="MFD2184586.1"/>
    </source>
</evidence>
<dbReference type="Proteomes" id="UP001597314">
    <property type="component" value="Unassembled WGS sequence"/>
</dbReference>
<keyword evidence="7" id="KW-1185">Reference proteome</keyword>
<dbReference type="SMART" id="SM00304">
    <property type="entry name" value="HAMP"/>
    <property type="match status" value="1"/>
</dbReference>
<keyword evidence="4" id="KW-1133">Transmembrane helix</keyword>
<evidence type="ECO:0000313" key="7">
    <source>
        <dbReference type="Proteomes" id="UP001597314"/>
    </source>
</evidence>
<evidence type="ECO:0000256" key="4">
    <source>
        <dbReference type="SAM" id="Phobius"/>
    </source>
</evidence>
<evidence type="ECO:0000256" key="3">
    <source>
        <dbReference type="SAM" id="MobiDB-lite"/>
    </source>
</evidence>
<keyword evidence="4" id="KW-0472">Membrane</keyword>
<dbReference type="Gene3D" id="6.10.340.10">
    <property type="match status" value="1"/>
</dbReference>
<evidence type="ECO:0000256" key="1">
    <source>
        <dbReference type="ARBA" id="ARBA00022500"/>
    </source>
</evidence>